<dbReference type="Gene3D" id="1.25.10.10">
    <property type="entry name" value="Leucine-rich Repeat Variant"/>
    <property type="match status" value="1"/>
</dbReference>
<dbReference type="InterPro" id="IPR013918">
    <property type="entry name" value="Nucleotide_exch_fac_Fes1"/>
</dbReference>
<dbReference type="GO" id="GO:0005783">
    <property type="term" value="C:endoplasmic reticulum"/>
    <property type="evidence" value="ECO:0007669"/>
    <property type="project" value="TreeGrafter"/>
</dbReference>
<evidence type="ECO:0000259" key="4">
    <source>
        <dbReference type="Pfam" id="PF08609"/>
    </source>
</evidence>
<proteinExistence type="inferred from homology"/>
<name>A0A9P5XFL9_9AGAR</name>
<organism evidence="5 6">
    <name type="scientific">Macrolepiota fuliginosa MF-IS2</name>
    <dbReference type="NCBI Taxonomy" id="1400762"/>
    <lineage>
        <taxon>Eukaryota</taxon>
        <taxon>Fungi</taxon>
        <taxon>Dikarya</taxon>
        <taxon>Basidiomycota</taxon>
        <taxon>Agaricomycotina</taxon>
        <taxon>Agaricomycetes</taxon>
        <taxon>Agaricomycetidae</taxon>
        <taxon>Agaricales</taxon>
        <taxon>Agaricineae</taxon>
        <taxon>Agaricaceae</taxon>
        <taxon>Macrolepiota</taxon>
    </lineage>
</organism>
<comment type="similarity">
    <text evidence="1">Belongs to the FES1 family.</text>
</comment>
<gene>
    <name evidence="5" type="ORF">P691DRAFT_725898</name>
</gene>
<dbReference type="InterPro" id="IPR016024">
    <property type="entry name" value="ARM-type_fold"/>
</dbReference>
<dbReference type="Pfam" id="PF08609">
    <property type="entry name" value="Fes1"/>
    <property type="match status" value="1"/>
</dbReference>
<reference evidence="5" key="1">
    <citation type="submission" date="2020-11" db="EMBL/GenBank/DDBJ databases">
        <authorList>
            <consortium name="DOE Joint Genome Institute"/>
            <person name="Ahrendt S."/>
            <person name="Riley R."/>
            <person name="Andreopoulos W."/>
            <person name="Labutti K."/>
            <person name="Pangilinan J."/>
            <person name="Ruiz-Duenas F.J."/>
            <person name="Barrasa J.M."/>
            <person name="Sanchez-Garcia M."/>
            <person name="Camarero S."/>
            <person name="Miyauchi S."/>
            <person name="Serrano A."/>
            <person name="Linde D."/>
            <person name="Babiker R."/>
            <person name="Drula E."/>
            <person name="Ayuso-Fernandez I."/>
            <person name="Pacheco R."/>
            <person name="Padilla G."/>
            <person name="Ferreira P."/>
            <person name="Barriuso J."/>
            <person name="Kellner H."/>
            <person name="Castanera R."/>
            <person name="Alfaro M."/>
            <person name="Ramirez L."/>
            <person name="Pisabarro A.G."/>
            <person name="Kuo A."/>
            <person name="Tritt A."/>
            <person name="Lipzen A."/>
            <person name="He G."/>
            <person name="Yan M."/>
            <person name="Ng V."/>
            <person name="Cullen D."/>
            <person name="Martin F."/>
            <person name="Rosso M.-N."/>
            <person name="Henrissat B."/>
            <person name="Hibbett D."/>
            <person name="Martinez A.T."/>
            <person name="Grigoriev I.V."/>
        </authorList>
    </citation>
    <scope>NUCLEOTIDE SEQUENCE</scope>
    <source>
        <strain evidence="5">MF-IS2</strain>
    </source>
</reference>
<dbReference type="PANTHER" id="PTHR19316">
    <property type="entry name" value="PROTEIN FOLDING REGULATOR"/>
    <property type="match status" value="1"/>
</dbReference>
<keyword evidence="2" id="KW-0677">Repeat</keyword>
<dbReference type="PANTHER" id="PTHR19316:SF18">
    <property type="entry name" value="HSP70-BINDING PROTEIN 1"/>
    <property type="match status" value="1"/>
</dbReference>
<evidence type="ECO:0000256" key="3">
    <source>
        <dbReference type="SAM" id="MobiDB-lite"/>
    </source>
</evidence>
<evidence type="ECO:0000256" key="1">
    <source>
        <dbReference type="ARBA" id="ARBA00011045"/>
    </source>
</evidence>
<evidence type="ECO:0000313" key="6">
    <source>
        <dbReference type="Proteomes" id="UP000807342"/>
    </source>
</evidence>
<feature type="domain" description="Nucleotide exchange factor Fes1" evidence="4">
    <location>
        <begin position="1"/>
        <end position="84"/>
    </location>
</feature>
<comment type="caution">
    <text evidence="5">The sequence shown here is derived from an EMBL/GenBank/DDBJ whole genome shotgun (WGS) entry which is preliminary data.</text>
</comment>
<dbReference type="SUPFAM" id="SSF48371">
    <property type="entry name" value="ARM repeat"/>
    <property type="match status" value="1"/>
</dbReference>
<dbReference type="InterPro" id="IPR050693">
    <property type="entry name" value="Hsp70_NEF-Inhibitors"/>
</dbReference>
<evidence type="ECO:0000313" key="5">
    <source>
        <dbReference type="EMBL" id="KAF9450527.1"/>
    </source>
</evidence>
<dbReference type="EMBL" id="MU151103">
    <property type="protein sequence ID" value="KAF9450527.1"/>
    <property type="molecule type" value="Genomic_DNA"/>
</dbReference>
<dbReference type="OrthoDB" id="10250458at2759"/>
<accession>A0A9P5XFL9</accession>
<sequence>MQSILRWSLEHSSPLDSKPNDKPPVSRQQIDPGIIDMILGKPDAVQMKDDIALATDPTKSEDDRLAALDHLEMLVENIDNANDLAALKLWDPLVSLLTSETSSFNIKTQVLWIVGTAVQNNPGAQSEYLSRNPLPILLTFLAPSSALAARSKAIYALSGLLKHNAPAVAALGTPEVNGWPKLREALKDPEFSVQRKIAFLFNTLLTPVQAQYDTDPSVATAPGPELHTVDEQKPNNEIIHETSHAAHLKDPSRSNTSKIARVAFEEHKIIDVVVSALIDSVPHGEDDQAQLDADFQEKALRLLHTYIVICKGHPPDPQRASLRRWLEKDKAWIADSALSSSELSELLQRT</sequence>
<dbReference type="Proteomes" id="UP000807342">
    <property type="component" value="Unassembled WGS sequence"/>
</dbReference>
<dbReference type="InterPro" id="IPR011989">
    <property type="entry name" value="ARM-like"/>
</dbReference>
<dbReference type="GO" id="GO:0000774">
    <property type="term" value="F:adenyl-nucleotide exchange factor activity"/>
    <property type="evidence" value="ECO:0007669"/>
    <property type="project" value="TreeGrafter"/>
</dbReference>
<protein>
    <submittedName>
        <fullName evidence="5">Fes1-domain-containing protein</fullName>
    </submittedName>
</protein>
<evidence type="ECO:0000256" key="2">
    <source>
        <dbReference type="ARBA" id="ARBA00022737"/>
    </source>
</evidence>
<dbReference type="AlphaFoldDB" id="A0A9P5XFL9"/>
<keyword evidence="6" id="KW-1185">Reference proteome</keyword>
<feature type="region of interest" description="Disordered" evidence="3">
    <location>
        <begin position="10"/>
        <end position="29"/>
    </location>
</feature>